<dbReference type="PANTHER" id="PTHR45754">
    <property type="entry name" value="METHYLENETETRAHYDROFOLATE REDUCTASE"/>
    <property type="match status" value="1"/>
</dbReference>
<evidence type="ECO:0000313" key="10">
    <source>
        <dbReference type="Proteomes" id="UP000002247"/>
    </source>
</evidence>
<dbReference type="EMBL" id="CP001958">
    <property type="protein sequence ID" value="ADG97545.1"/>
    <property type="molecule type" value="Genomic_DNA"/>
</dbReference>
<evidence type="ECO:0000256" key="2">
    <source>
        <dbReference type="ARBA" id="ARBA00004777"/>
    </source>
</evidence>
<dbReference type="GO" id="GO:0035999">
    <property type="term" value="P:tetrahydrofolate interconversion"/>
    <property type="evidence" value="ECO:0007669"/>
    <property type="project" value="UniProtKB-UniPathway"/>
</dbReference>
<dbReference type="GO" id="GO:0106312">
    <property type="term" value="F:methylenetetrahydrofolate reductase (NADH) activity"/>
    <property type="evidence" value="ECO:0007669"/>
    <property type="project" value="UniProtKB-EC"/>
</dbReference>
<evidence type="ECO:0000313" key="9">
    <source>
        <dbReference type="EMBL" id="ADG97545.1"/>
    </source>
</evidence>
<organism evidence="9 10">
    <name type="scientific">Segniliparus rotundus (strain ATCC BAA-972 / CDC 1076 / CIP 108378 / DSM 44985 / JCM 13578)</name>
    <dbReference type="NCBI Taxonomy" id="640132"/>
    <lineage>
        <taxon>Bacteria</taxon>
        <taxon>Bacillati</taxon>
        <taxon>Actinomycetota</taxon>
        <taxon>Actinomycetes</taxon>
        <taxon>Mycobacteriales</taxon>
        <taxon>Segniliparaceae</taxon>
        <taxon>Segniliparus</taxon>
    </lineage>
</organism>
<sequence length="336" mass="37452">MSTVSLGEKVTASRSILPGTDSLAQSPLAETGDSVVDEWRRIKRTRTPFSVEFYPPRNESEEAGLWRAARVFERFGAAFATVTYGAGGKTREQTVRLTGELARETTLPIVGHLTIVDHTLDDLRSIVAGFADQGVRNILALRGDPPGDDPFAEWVKHPDGLEYAEDLVRLIHTLGRFHVGVASFPRGHYRAVDLEHDTKYLVQKLRAGAEYSITQIFFDVDDYLRLRDRVVAYDAEQGRKPIIPGVMPITSLKTLRRVVFLSGETIPPALEERLARAAGKGEHEDRKAVRDIGIQLATEMCERLVREGVDCLHFNTMNFSKATVEVLSNLGYTFKA</sequence>
<evidence type="ECO:0000256" key="1">
    <source>
        <dbReference type="ARBA" id="ARBA00001974"/>
    </source>
</evidence>
<keyword evidence="6 8" id="KW-0560">Oxidoreductase</keyword>
<reference evidence="9 10" key="1">
    <citation type="journal article" date="2010" name="Stand. Genomic Sci.">
        <title>Complete genome sequence of Segniliparus rotundus type strain (CDC 1076).</title>
        <authorList>
            <person name="Sikorski J."/>
            <person name="Lapidus A."/>
            <person name="Copeland A."/>
            <person name="Misra M."/>
            <person name="Glavina Del Rio T."/>
            <person name="Nolan M."/>
            <person name="Lucas S."/>
            <person name="Chen F."/>
            <person name="Tice H."/>
            <person name="Cheng J.F."/>
            <person name="Jando M."/>
            <person name="Schneider S."/>
            <person name="Bruce D."/>
            <person name="Goodwin L."/>
            <person name="Pitluck S."/>
            <person name="Liolios K."/>
            <person name="Mikhailova N."/>
            <person name="Pati A."/>
            <person name="Ivanova N."/>
            <person name="Mavromatis K."/>
            <person name="Chen A."/>
            <person name="Palaniappan K."/>
            <person name="Chertkov O."/>
            <person name="Land M."/>
            <person name="Hauser L."/>
            <person name="Chang Y.J."/>
            <person name="Jeffries C.D."/>
            <person name="Brettin T."/>
            <person name="Detter J.C."/>
            <person name="Han C."/>
            <person name="Rohde M."/>
            <person name="Goker M."/>
            <person name="Bristow J."/>
            <person name="Eisen J.A."/>
            <person name="Markowitz V."/>
            <person name="Hugenholtz P."/>
            <person name="Kyrpides N.C."/>
            <person name="Klenk H.P."/>
        </authorList>
    </citation>
    <scope>NUCLEOTIDE SEQUENCE [LARGE SCALE GENOMIC DNA]</scope>
    <source>
        <strain evidence="10">ATCC BAA-972 / CDC 1076 / CIP 108378 / DSM 44985 / JCM 13578</strain>
    </source>
</reference>
<keyword evidence="10" id="KW-1185">Reference proteome</keyword>
<keyword evidence="5 8" id="KW-0274">FAD</keyword>
<accession>D6ZF21</accession>
<evidence type="ECO:0000256" key="5">
    <source>
        <dbReference type="ARBA" id="ARBA00022827"/>
    </source>
</evidence>
<dbReference type="InterPro" id="IPR029041">
    <property type="entry name" value="FAD-linked_oxidoreductase-like"/>
</dbReference>
<dbReference type="GO" id="GO:0005829">
    <property type="term" value="C:cytosol"/>
    <property type="evidence" value="ECO:0007669"/>
    <property type="project" value="TreeGrafter"/>
</dbReference>
<dbReference type="HOGENOM" id="CLU_025841_0_0_11"/>
<evidence type="ECO:0000256" key="6">
    <source>
        <dbReference type="ARBA" id="ARBA00023002"/>
    </source>
</evidence>
<dbReference type="SUPFAM" id="SSF51730">
    <property type="entry name" value="FAD-linked oxidoreductase"/>
    <property type="match status" value="1"/>
</dbReference>
<dbReference type="CDD" id="cd00537">
    <property type="entry name" value="MTHFR"/>
    <property type="match status" value="1"/>
</dbReference>
<evidence type="ECO:0000256" key="8">
    <source>
        <dbReference type="RuleBase" id="RU003862"/>
    </source>
</evidence>
<comment type="cofactor">
    <cofactor evidence="1 8">
        <name>FAD</name>
        <dbReference type="ChEBI" id="CHEBI:57692"/>
    </cofactor>
</comment>
<comment type="pathway">
    <text evidence="2 8">One-carbon metabolism; tetrahydrofolate interconversion.</text>
</comment>
<keyword evidence="4 8" id="KW-0285">Flavoprotein</keyword>
<protein>
    <recommendedName>
        <fullName evidence="8">Methylenetetrahydrofolate reductase</fullName>
    </recommendedName>
</protein>
<evidence type="ECO:0000256" key="4">
    <source>
        <dbReference type="ARBA" id="ARBA00022630"/>
    </source>
</evidence>
<dbReference type="Pfam" id="PF02219">
    <property type="entry name" value="MTHFR"/>
    <property type="match status" value="1"/>
</dbReference>
<evidence type="ECO:0000256" key="3">
    <source>
        <dbReference type="ARBA" id="ARBA00006743"/>
    </source>
</evidence>
<dbReference type="UniPathway" id="UPA00193"/>
<dbReference type="KEGG" id="srt:Srot_1072"/>
<dbReference type="Gene3D" id="3.20.20.220">
    <property type="match status" value="1"/>
</dbReference>
<comment type="similarity">
    <text evidence="3 8">Belongs to the methylenetetrahydrofolate reductase family.</text>
</comment>
<name>D6ZF21_SEGRD</name>
<dbReference type="Proteomes" id="UP000002247">
    <property type="component" value="Chromosome"/>
</dbReference>
<dbReference type="STRING" id="640132.Srot_1072"/>
<evidence type="ECO:0000256" key="7">
    <source>
        <dbReference type="ARBA" id="ARBA00048628"/>
    </source>
</evidence>
<gene>
    <name evidence="9" type="ordered locus">Srot_1072</name>
</gene>
<dbReference type="GO" id="GO:0009086">
    <property type="term" value="P:methionine biosynthetic process"/>
    <property type="evidence" value="ECO:0007669"/>
    <property type="project" value="TreeGrafter"/>
</dbReference>
<dbReference type="eggNOG" id="COG0685">
    <property type="taxonomic scope" value="Bacteria"/>
</dbReference>
<dbReference type="AlphaFoldDB" id="D6ZF21"/>
<proteinExistence type="inferred from homology"/>
<comment type="catalytic activity">
    <reaction evidence="7">
        <text>(6S)-5-methyl-5,6,7,8-tetrahydrofolate + NAD(+) = (6R)-5,10-methylene-5,6,7,8-tetrahydrofolate + NADH + H(+)</text>
        <dbReference type="Rhea" id="RHEA:19821"/>
        <dbReference type="ChEBI" id="CHEBI:15378"/>
        <dbReference type="ChEBI" id="CHEBI:15636"/>
        <dbReference type="ChEBI" id="CHEBI:18608"/>
        <dbReference type="ChEBI" id="CHEBI:57540"/>
        <dbReference type="ChEBI" id="CHEBI:57945"/>
        <dbReference type="EC" id="1.5.1.54"/>
    </reaction>
    <physiologicalReaction direction="right-to-left" evidence="7">
        <dbReference type="Rhea" id="RHEA:19823"/>
    </physiologicalReaction>
</comment>
<dbReference type="GO" id="GO:0071949">
    <property type="term" value="F:FAD binding"/>
    <property type="evidence" value="ECO:0007669"/>
    <property type="project" value="TreeGrafter"/>
</dbReference>
<dbReference type="InterPro" id="IPR003171">
    <property type="entry name" value="Mehydrof_redctse-like"/>
</dbReference>
<dbReference type="PANTHER" id="PTHR45754:SF3">
    <property type="entry name" value="METHYLENETETRAHYDROFOLATE REDUCTASE (NADPH)"/>
    <property type="match status" value="1"/>
</dbReference>